<accession>H8Z8Q9</accession>
<sequence>MSTINQLQFDIERGIKDLPIQALKEIKLFIDFLHVREGSTQTPYSSDMNYELRQLDIGEARHLEQEFIAYQDRYPREN</sequence>
<keyword evidence="2" id="KW-1185">Reference proteome</keyword>
<dbReference type="EMBL" id="JH603171">
    <property type="protein sequence ID" value="EIC19464.1"/>
    <property type="molecule type" value="Genomic_DNA"/>
</dbReference>
<name>H8Z8Q9_9GAMM</name>
<dbReference type="OrthoDB" id="965034at2"/>
<evidence type="ECO:0000313" key="2">
    <source>
        <dbReference type="Proteomes" id="UP000002964"/>
    </source>
</evidence>
<protein>
    <recommendedName>
        <fullName evidence="3">DUF2281 domain-containing protein</fullName>
    </recommendedName>
</protein>
<reference evidence="2" key="1">
    <citation type="submission" date="2011-06" db="EMBL/GenBank/DDBJ databases">
        <authorList>
            <consortium name="US DOE Joint Genome Institute (JGI-PGF)"/>
            <person name="Lucas S."/>
            <person name="Han J."/>
            <person name="Lapidus A."/>
            <person name="Cheng J.-F."/>
            <person name="Goodwin L."/>
            <person name="Pitluck S."/>
            <person name="Peters L."/>
            <person name="Land M.L."/>
            <person name="Hauser L."/>
            <person name="Vogl K."/>
            <person name="Liu Z."/>
            <person name="Overmann J."/>
            <person name="Frigaard N.-U."/>
            <person name="Bryant D.A."/>
            <person name="Woyke T.J."/>
        </authorList>
    </citation>
    <scope>NUCLEOTIDE SEQUENCE [LARGE SCALE GENOMIC DNA]</scope>
    <source>
        <strain evidence="2">970</strain>
    </source>
</reference>
<proteinExistence type="predicted"/>
<reference evidence="1 2" key="2">
    <citation type="submission" date="2011-11" db="EMBL/GenBank/DDBJ databases">
        <authorList>
            <consortium name="US DOE Joint Genome Institute"/>
            <person name="Lucas S."/>
            <person name="Han J."/>
            <person name="Lapidus A."/>
            <person name="Cheng J.-F."/>
            <person name="Goodwin L."/>
            <person name="Pitluck S."/>
            <person name="Peters L."/>
            <person name="Ovchinnikova G."/>
            <person name="Zhang X."/>
            <person name="Detter J.C."/>
            <person name="Han C."/>
            <person name="Tapia R."/>
            <person name="Land M."/>
            <person name="Hauser L."/>
            <person name="Kyrpides N."/>
            <person name="Ivanova N."/>
            <person name="Pagani I."/>
            <person name="Vogl K."/>
            <person name="Liu Z."/>
            <person name="Overmann J."/>
            <person name="Frigaard N.-U."/>
            <person name="Bryant D."/>
            <person name="Woyke T."/>
        </authorList>
    </citation>
    <scope>NUCLEOTIDE SEQUENCE [LARGE SCALE GENOMIC DNA]</scope>
    <source>
        <strain evidence="1 2">970</strain>
    </source>
</reference>
<gene>
    <name evidence="1" type="ORF">Thi970DRAFT_04988</name>
</gene>
<dbReference type="AlphaFoldDB" id="H8Z8Q9"/>
<dbReference type="HOGENOM" id="CLU_2620956_0_0_6"/>
<evidence type="ECO:0008006" key="3">
    <source>
        <dbReference type="Google" id="ProtNLM"/>
    </source>
</evidence>
<dbReference type="RefSeq" id="WP_009151693.1">
    <property type="nucleotide sequence ID" value="NZ_CP121471.1"/>
</dbReference>
<dbReference type="Proteomes" id="UP000002964">
    <property type="component" value="Unassembled WGS sequence"/>
</dbReference>
<organism evidence="1 2">
    <name type="scientific">Thiorhodovibrio frisius</name>
    <dbReference type="NCBI Taxonomy" id="631362"/>
    <lineage>
        <taxon>Bacteria</taxon>
        <taxon>Pseudomonadati</taxon>
        <taxon>Pseudomonadota</taxon>
        <taxon>Gammaproteobacteria</taxon>
        <taxon>Chromatiales</taxon>
        <taxon>Chromatiaceae</taxon>
        <taxon>Thiorhodovibrio</taxon>
    </lineage>
</organism>
<dbReference type="STRING" id="631362.Thi970DRAFT_04988"/>
<evidence type="ECO:0000313" key="1">
    <source>
        <dbReference type="EMBL" id="EIC19464.1"/>
    </source>
</evidence>